<name>A0A5Q2RRR3_9ACTN</name>
<accession>A0A5Q2RRR3</accession>
<dbReference type="SMART" id="SM00448">
    <property type="entry name" value="REC"/>
    <property type="match status" value="1"/>
</dbReference>
<dbReference type="GO" id="GO:0003677">
    <property type="term" value="F:DNA binding"/>
    <property type="evidence" value="ECO:0007669"/>
    <property type="project" value="UniProtKB-KW"/>
</dbReference>
<dbReference type="EMBL" id="CP045851">
    <property type="protein sequence ID" value="QGG96837.1"/>
    <property type="molecule type" value="Genomic_DNA"/>
</dbReference>
<evidence type="ECO:0000256" key="1">
    <source>
        <dbReference type="ARBA" id="ARBA00022553"/>
    </source>
</evidence>
<dbReference type="AlphaFoldDB" id="A0A5Q2RRR3"/>
<dbReference type="PANTHER" id="PTHR43214">
    <property type="entry name" value="TWO-COMPONENT RESPONSE REGULATOR"/>
    <property type="match status" value="1"/>
</dbReference>
<dbReference type="InterPro" id="IPR000792">
    <property type="entry name" value="Tscrpt_reg_LuxR_C"/>
</dbReference>
<evidence type="ECO:0000256" key="5">
    <source>
        <dbReference type="PROSITE-ProRule" id="PRU00169"/>
    </source>
</evidence>
<dbReference type="InterPro" id="IPR039420">
    <property type="entry name" value="WalR-like"/>
</dbReference>
<evidence type="ECO:0000313" key="9">
    <source>
        <dbReference type="Proteomes" id="UP000334019"/>
    </source>
</evidence>
<organism evidence="8 9">
    <name type="scientific">Actinomarinicola tropica</name>
    <dbReference type="NCBI Taxonomy" id="2789776"/>
    <lineage>
        <taxon>Bacteria</taxon>
        <taxon>Bacillati</taxon>
        <taxon>Actinomycetota</taxon>
        <taxon>Acidimicrobiia</taxon>
        <taxon>Acidimicrobiales</taxon>
        <taxon>Iamiaceae</taxon>
        <taxon>Actinomarinicola</taxon>
    </lineage>
</organism>
<sequence>MQIVIAEDSVLLRAGLTGLLADAGHDVVAAVGDADALIEVVERHRPDLCVTDVRMPPTHTDDGLRAARQIRERWPEVGILVLSQYVEERYATELLATDTTGLGYLLKDRIADVADFVAAVDRVGSGGTALDPEVVSQLLARSRRRDPLERLSPREREVLGLMAEGRTNTAIARQLVVSDGAVEKHISNIFTKLDLPPTDGDHRRVLAVLRWLEGLEP</sequence>
<dbReference type="GO" id="GO:0000160">
    <property type="term" value="P:phosphorelay signal transduction system"/>
    <property type="evidence" value="ECO:0007669"/>
    <property type="project" value="InterPro"/>
</dbReference>
<dbReference type="InterPro" id="IPR058245">
    <property type="entry name" value="NreC/VraR/RcsB-like_REC"/>
</dbReference>
<dbReference type="CDD" id="cd17535">
    <property type="entry name" value="REC_NarL-like"/>
    <property type="match status" value="1"/>
</dbReference>
<dbReference type="Pfam" id="PF00196">
    <property type="entry name" value="GerE"/>
    <property type="match status" value="1"/>
</dbReference>
<dbReference type="PROSITE" id="PS50043">
    <property type="entry name" value="HTH_LUXR_2"/>
    <property type="match status" value="1"/>
</dbReference>
<feature type="domain" description="Response regulatory" evidence="7">
    <location>
        <begin position="2"/>
        <end position="122"/>
    </location>
</feature>
<keyword evidence="9" id="KW-1185">Reference proteome</keyword>
<dbReference type="InterPro" id="IPR001789">
    <property type="entry name" value="Sig_transdc_resp-reg_receiver"/>
</dbReference>
<evidence type="ECO:0000256" key="3">
    <source>
        <dbReference type="ARBA" id="ARBA00023125"/>
    </source>
</evidence>
<protein>
    <submittedName>
        <fullName evidence="8">Response regulator</fullName>
    </submittedName>
</protein>
<evidence type="ECO:0000256" key="4">
    <source>
        <dbReference type="ARBA" id="ARBA00023163"/>
    </source>
</evidence>
<proteinExistence type="predicted"/>
<keyword evidence="3" id="KW-0238">DNA-binding</keyword>
<dbReference type="InterPro" id="IPR011006">
    <property type="entry name" value="CheY-like_superfamily"/>
</dbReference>
<feature type="modified residue" description="4-aspartylphosphate" evidence="5">
    <location>
        <position position="52"/>
    </location>
</feature>
<evidence type="ECO:0000259" key="7">
    <source>
        <dbReference type="PROSITE" id="PS50110"/>
    </source>
</evidence>
<evidence type="ECO:0000313" key="8">
    <source>
        <dbReference type="EMBL" id="QGG96837.1"/>
    </source>
</evidence>
<evidence type="ECO:0000256" key="2">
    <source>
        <dbReference type="ARBA" id="ARBA00023015"/>
    </source>
</evidence>
<dbReference type="PRINTS" id="PR00038">
    <property type="entry name" value="HTHLUXR"/>
</dbReference>
<dbReference type="SUPFAM" id="SSF52172">
    <property type="entry name" value="CheY-like"/>
    <property type="match status" value="1"/>
</dbReference>
<dbReference type="RefSeq" id="WP_153760939.1">
    <property type="nucleotide sequence ID" value="NZ_CP045851.1"/>
</dbReference>
<dbReference type="GO" id="GO:0006355">
    <property type="term" value="P:regulation of DNA-templated transcription"/>
    <property type="evidence" value="ECO:0007669"/>
    <property type="project" value="InterPro"/>
</dbReference>
<keyword evidence="2" id="KW-0805">Transcription regulation</keyword>
<evidence type="ECO:0000259" key="6">
    <source>
        <dbReference type="PROSITE" id="PS50043"/>
    </source>
</evidence>
<dbReference type="Gene3D" id="3.40.50.2300">
    <property type="match status" value="1"/>
</dbReference>
<dbReference type="Proteomes" id="UP000334019">
    <property type="component" value="Chromosome"/>
</dbReference>
<dbReference type="SMART" id="SM00421">
    <property type="entry name" value="HTH_LUXR"/>
    <property type="match status" value="1"/>
</dbReference>
<dbReference type="PROSITE" id="PS50110">
    <property type="entry name" value="RESPONSE_REGULATORY"/>
    <property type="match status" value="1"/>
</dbReference>
<dbReference type="Pfam" id="PF00072">
    <property type="entry name" value="Response_reg"/>
    <property type="match status" value="1"/>
</dbReference>
<feature type="domain" description="HTH luxR-type" evidence="6">
    <location>
        <begin position="144"/>
        <end position="215"/>
    </location>
</feature>
<dbReference type="CDD" id="cd06170">
    <property type="entry name" value="LuxR_C_like"/>
    <property type="match status" value="1"/>
</dbReference>
<keyword evidence="1 5" id="KW-0597">Phosphoprotein</keyword>
<keyword evidence="4" id="KW-0804">Transcription</keyword>
<gene>
    <name evidence="8" type="ORF">GH723_17995</name>
</gene>
<dbReference type="KEGG" id="atq:GH723_17995"/>
<dbReference type="PANTHER" id="PTHR43214:SF24">
    <property type="entry name" value="TRANSCRIPTIONAL REGULATORY PROTEIN NARL-RELATED"/>
    <property type="match status" value="1"/>
</dbReference>
<reference evidence="8 9" key="1">
    <citation type="submission" date="2019-11" db="EMBL/GenBank/DDBJ databases">
        <authorList>
            <person name="He Y."/>
        </authorList>
    </citation>
    <scope>NUCLEOTIDE SEQUENCE [LARGE SCALE GENOMIC DNA]</scope>
    <source>
        <strain evidence="8 9">SCSIO 58843</strain>
    </source>
</reference>